<keyword evidence="1 6" id="KW-0245">EGF-like domain</keyword>
<evidence type="ECO:0000256" key="4">
    <source>
        <dbReference type="ARBA" id="ARBA00023157"/>
    </source>
</evidence>
<dbReference type="PROSITE" id="PS01187">
    <property type="entry name" value="EGF_CA"/>
    <property type="match status" value="1"/>
</dbReference>
<dbReference type="FunFam" id="2.10.25.10:FF:000122">
    <property type="entry name" value="Protein crumbs homolog 2"/>
    <property type="match status" value="2"/>
</dbReference>
<feature type="domain" description="Sushi" evidence="11">
    <location>
        <begin position="336"/>
        <end position="395"/>
    </location>
</feature>
<evidence type="ECO:0000256" key="9">
    <source>
        <dbReference type="SAM" id="SignalP"/>
    </source>
</evidence>
<organism evidence="12 13">
    <name type="scientific">Mytilus galloprovincialis</name>
    <name type="common">Mediterranean mussel</name>
    <dbReference type="NCBI Taxonomy" id="29158"/>
    <lineage>
        <taxon>Eukaryota</taxon>
        <taxon>Metazoa</taxon>
        <taxon>Spiralia</taxon>
        <taxon>Lophotrochozoa</taxon>
        <taxon>Mollusca</taxon>
        <taxon>Bivalvia</taxon>
        <taxon>Autobranchia</taxon>
        <taxon>Pteriomorphia</taxon>
        <taxon>Mytilida</taxon>
        <taxon>Mytiloidea</taxon>
        <taxon>Mytilidae</taxon>
        <taxon>Mytilinae</taxon>
        <taxon>Mytilus</taxon>
    </lineage>
</organism>
<dbReference type="InterPro" id="IPR000152">
    <property type="entry name" value="EGF-type_Asp/Asn_hydroxyl_site"/>
</dbReference>
<dbReference type="InterPro" id="IPR000742">
    <property type="entry name" value="EGF"/>
</dbReference>
<dbReference type="GO" id="GO:0005112">
    <property type="term" value="F:Notch binding"/>
    <property type="evidence" value="ECO:0007669"/>
    <property type="project" value="TreeGrafter"/>
</dbReference>
<dbReference type="InterPro" id="IPR000436">
    <property type="entry name" value="Sushi_SCR_CCP_dom"/>
</dbReference>
<dbReference type="PROSITE" id="PS50026">
    <property type="entry name" value="EGF_3"/>
    <property type="match status" value="2"/>
</dbReference>
<feature type="signal peptide" evidence="9">
    <location>
        <begin position="1"/>
        <end position="25"/>
    </location>
</feature>
<comment type="caution">
    <text evidence="6">Lacks conserved residue(s) required for the propagation of feature annotation.</text>
</comment>
<dbReference type="OrthoDB" id="283575at2759"/>
<dbReference type="SMART" id="SM00181">
    <property type="entry name" value="EGF"/>
    <property type="match status" value="2"/>
</dbReference>
<evidence type="ECO:0000313" key="13">
    <source>
        <dbReference type="Proteomes" id="UP000596742"/>
    </source>
</evidence>
<evidence type="ECO:0000313" key="12">
    <source>
        <dbReference type="EMBL" id="VDI10140.1"/>
    </source>
</evidence>
<keyword evidence="7" id="KW-0768">Sushi</keyword>
<evidence type="ECO:0000256" key="1">
    <source>
        <dbReference type="ARBA" id="ARBA00022536"/>
    </source>
</evidence>
<feature type="domain" description="EGF-like" evidence="10">
    <location>
        <begin position="200"/>
        <end position="236"/>
    </location>
</feature>
<dbReference type="PROSITE" id="PS01186">
    <property type="entry name" value="EGF_2"/>
    <property type="match status" value="2"/>
</dbReference>
<protein>
    <submittedName>
        <fullName evidence="12">Uncharacterized protein</fullName>
    </submittedName>
</protein>
<feature type="domain" description="Sushi" evidence="11">
    <location>
        <begin position="271"/>
        <end position="335"/>
    </location>
</feature>
<evidence type="ECO:0000256" key="6">
    <source>
        <dbReference type="PROSITE-ProRule" id="PRU00076"/>
    </source>
</evidence>
<feature type="chain" id="PRO_5033030870" evidence="9">
    <location>
        <begin position="26"/>
        <end position="466"/>
    </location>
</feature>
<keyword evidence="13" id="KW-1185">Reference proteome</keyword>
<dbReference type="GO" id="GO:0005509">
    <property type="term" value="F:calcium ion binding"/>
    <property type="evidence" value="ECO:0007669"/>
    <property type="project" value="InterPro"/>
</dbReference>
<feature type="region of interest" description="Disordered" evidence="8">
    <location>
        <begin position="412"/>
        <end position="439"/>
    </location>
</feature>
<evidence type="ECO:0000256" key="7">
    <source>
        <dbReference type="PROSITE-ProRule" id="PRU00302"/>
    </source>
</evidence>
<dbReference type="CDD" id="cd00033">
    <property type="entry name" value="CCP"/>
    <property type="match status" value="2"/>
</dbReference>
<feature type="disulfide bond" evidence="6">
    <location>
        <begin position="226"/>
        <end position="235"/>
    </location>
</feature>
<dbReference type="PANTHER" id="PTHR12916:SF9">
    <property type="entry name" value="NEUROGENIC LOCUS NOTCH HOMOLOG PROTEIN 1-RELATED"/>
    <property type="match status" value="1"/>
</dbReference>
<dbReference type="PANTHER" id="PTHR12916">
    <property type="entry name" value="CYTOCHROME C OXIDASE POLYPEPTIDE VIC-2"/>
    <property type="match status" value="1"/>
</dbReference>
<keyword evidence="3" id="KW-0677">Repeat</keyword>
<keyword evidence="2 9" id="KW-0732">Signal</keyword>
<evidence type="ECO:0000256" key="8">
    <source>
        <dbReference type="SAM" id="MobiDB-lite"/>
    </source>
</evidence>
<dbReference type="SUPFAM" id="SSF57535">
    <property type="entry name" value="Complement control module/SCR domain"/>
    <property type="match status" value="2"/>
</dbReference>
<keyword evidence="5" id="KW-0325">Glycoprotein</keyword>
<dbReference type="InterPro" id="IPR018097">
    <property type="entry name" value="EGF_Ca-bd_CS"/>
</dbReference>
<keyword evidence="4 6" id="KW-1015">Disulfide bond</keyword>
<dbReference type="PROSITE" id="PS00010">
    <property type="entry name" value="ASX_HYDROXYL"/>
    <property type="match status" value="2"/>
</dbReference>
<evidence type="ECO:0000256" key="5">
    <source>
        <dbReference type="ARBA" id="ARBA00023180"/>
    </source>
</evidence>
<dbReference type="CDD" id="cd00054">
    <property type="entry name" value="EGF_CA"/>
    <property type="match status" value="2"/>
</dbReference>
<dbReference type="SMART" id="SM00032">
    <property type="entry name" value="CCP"/>
    <property type="match status" value="2"/>
</dbReference>
<dbReference type="SMART" id="SM00179">
    <property type="entry name" value="EGF_CA"/>
    <property type="match status" value="2"/>
</dbReference>
<sequence length="466" mass="51077">MLTNKVLAVLAVAAQILIFSTDTDAACKVPPELQDKDWVYEYTDVSTGETMTKTLSFGSTTIQQGISLEVQGSNINAWTCLSDLTISDTESVAVFKSDITFDTFLNNNRRLYLCMRFTKVTDDLFYFYLMSDKNSLVTPKERVFSPVSEPETNADVCSTYCSYGDPKPMIRTLRKPDTADKLPTDADLCENCGDSCIVSDIDDCAPNPCLNGGQCIDGVDLFTCNCATGYEGKICDRNIDDCAPNPCLNGGQCIDGVDLYTCNCAAGYEGKICDRIPCTVSGKEPFTTGPTDGSYNYMDTITYSCNPGYEVQSGNRERTCQPDGTWSGSTLVCAAVKCQDPENGQFTKEQTSPGYNFPDGVTYSCIFGYEVQSGDLERSCQADGTWSGNPPVCKMTIDFFCETLLEKIENKGKSEKRSAESPEESSEIDTRGKGKANGKLKNLRKGRRCGYYKALEALILETCLES</sequence>
<dbReference type="GO" id="GO:0007219">
    <property type="term" value="P:Notch signaling pathway"/>
    <property type="evidence" value="ECO:0007669"/>
    <property type="project" value="TreeGrafter"/>
</dbReference>
<dbReference type="SUPFAM" id="SSF57196">
    <property type="entry name" value="EGF/Laminin"/>
    <property type="match status" value="2"/>
</dbReference>
<dbReference type="Gene3D" id="2.10.25.10">
    <property type="entry name" value="Laminin"/>
    <property type="match status" value="2"/>
</dbReference>
<dbReference type="InterPro" id="IPR001881">
    <property type="entry name" value="EGF-like_Ca-bd_dom"/>
</dbReference>
<reference evidence="12" key="1">
    <citation type="submission" date="2018-11" db="EMBL/GenBank/DDBJ databases">
        <authorList>
            <person name="Alioto T."/>
            <person name="Alioto T."/>
        </authorList>
    </citation>
    <scope>NUCLEOTIDE SEQUENCE</scope>
</reference>
<dbReference type="PROSITE" id="PS50923">
    <property type="entry name" value="SUSHI"/>
    <property type="match status" value="2"/>
</dbReference>
<dbReference type="Pfam" id="PF00084">
    <property type="entry name" value="Sushi"/>
    <property type="match status" value="2"/>
</dbReference>
<evidence type="ECO:0000259" key="10">
    <source>
        <dbReference type="PROSITE" id="PS50026"/>
    </source>
</evidence>
<dbReference type="AlphaFoldDB" id="A0A8B6CT91"/>
<gene>
    <name evidence="12" type="ORF">MGAL_10B056506</name>
</gene>
<feature type="disulfide bond" evidence="6">
    <location>
        <begin position="264"/>
        <end position="273"/>
    </location>
</feature>
<dbReference type="PROSITE" id="PS00022">
    <property type="entry name" value="EGF_1"/>
    <property type="match status" value="2"/>
</dbReference>
<evidence type="ECO:0000259" key="11">
    <source>
        <dbReference type="PROSITE" id="PS50923"/>
    </source>
</evidence>
<dbReference type="Proteomes" id="UP000596742">
    <property type="component" value="Unassembled WGS sequence"/>
</dbReference>
<evidence type="ECO:0000256" key="3">
    <source>
        <dbReference type="ARBA" id="ARBA00022737"/>
    </source>
</evidence>
<accession>A0A8B6CT91</accession>
<comment type="caution">
    <text evidence="12">The sequence shown here is derived from an EMBL/GenBank/DDBJ whole genome shotgun (WGS) entry which is preliminary data.</text>
</comment>
<dbReference type="InterPro" id="IPR035976">
    <property type="entry name" value="Sushi/SCR/CCP_sf"/>
</dbReference>
<proteinExistence type="predicted"/>
<dbReference type="EMBL" id="UYJE01002367">
    <property type="protein sequence ID" value="VDI10140.1"/>
    <property type="molecule type" value="Genomic_DNA"/>
</dbReference>
<evidence type="ECO:0000256" key="2">
    <source>
        <dbReference type="ARBA" id="ARBA00022729"/>
    </source>
</evidence>
<dbReference type="Pfam" id="PF00008">
    <property type="entry name" value="EGF"/>
    <property type="match status" value="2"/>
</dbReference>
<name>A0A8B6CT91_MYTGA</name>
<feature type="domain" description="EGF-like" evidence="10">
    <location>
        <begin position="238"/>
        <end position="274"/>
    </location>
</feature>
<dbReference type="Gene3D" id="2.10.70.10">
    <property type="entry name" value="Complement Module, domain 1"/>
    <property type="match status" value="2"/>
</dbReference>